<dbReference type="AlphaFoldDB" id="A0A540VMB5"/>
<proteinExistence type="predicted"/>
<accession>A0A540VMB5</accession>
<dbReference type="OrthoDB" id="9811740at2"/>
<dbReference type="Pfam" id="PF03069">
    <property type="entry name" value="FmdA_AmdA"/>
    <property type="match status" value="1"/>
</dbReference>
<evidence type="ECO:0000313" key="1">
    <source>
        <dbReference type="EMBL" id="TQE97905.1"/>
    </source>
</evidence>
<protein>
    <submittedName>
        <fullName evidence="1">Acetamidase</fullName>
    </submittedName>
</protein>
<name>A0A540VMB5_9CHLR</name>
<reference evidence="1 2" key="1">
    <citation type="submission" date="2019-06" db="EMBL/GenBank/DDBJ databases">
        <title>Genome sequence of Litorilinea aerophila BAA-2444.</title>
        <authorList>
            <person name="Maclea K.S."/>
            <person name="Maurais E.G."/>
            <person name="Iannazzi L.C."/>
        </authorList>
    </citation>
    <scope>NUCLEOTIDE SEQUENCE [LARGE SCALE GENOMIC DNA]</scope>
    <source>
        <strain evidence="1 2">ATCC BAA-2444</strain>
    </source>
</reference>
<gene>
    <name evidence="1" type="ORF">FKZ61_00570</name>
</gene>
<dbReference type="GO" id="GO:0016811">
    <property type="term" value="F:hydrolase activity, acting on carbon-nitrogen (but not peptide) bonds, in linear amides"/>
    <property type="evidence" value="ECO:0007669"/>
    <property type="project" value="InterPro"/>
</dbReference>
<dbReference type="RefSeq" id="WP_141608118.1">
    <property type="nucleotide sequence ID" value="NZ_VIGC02000001.1"/>
</dbReference>
<dbReference type="EMBL" id="VIGC01000001">
    <property type="protein sequence ID" value="TQE97905.1"/>
    <property type="molecule type" value="Genomic_DNA"/>
</dbReference>
<dbReference type="InParanoid" id="A0A540VMB5"/>
<organism evidence="1 2">
    <name type="scientific">Litorilinea aerophila</name>
    <dbReference type="NCBI Taxonomy" id="1204385"/>
    <lineage>
        <taxon>Bacteria</taxon>
        <taxon>Bacillati</taxon>
        <taxon>Chloroflexota</taxon>
        <taxon>Caldilineae</taxon>
        <taxon>Caldilineales</taxon>
        <taxon>Caldilineaceae</taxon>
        <taxon>Litorilinea</taxon>
    </lineage>
</organism>
<dbReference type="PANTHER" id="PTHR31891">
    <property type="entry name" value="FORMAMIDASE C869.04-RELATED"/>
    <property type="match status" value="1"/>
</dbReference>
<comment type="caution">
    <text evidence="1">The sequence shown here is derived from an EMBL/GenBank/DDBJ whole genome shotgun (WGS) entry which is preliminary data.</text>
</comment>
<dbReference type="Proteomes" id="UP000317371">
    <property type="component" value="Unassembled WGS sequence"/>
</dbReference>
<dbReference type="Gene3D" id="2.60.120.580">
    <property type="entry name" value="Acetamidase/Formamidase-like domains"/>
    <property type="match status" value="2"/>
</dbReference>
<dbReference type="InterPro" id="IPR004304">
    <property type="entry name" value="FmdA_AmdA"/>
</dbReference>
<evidence type="ECO:0000313" key="2">
    <source>
        <dbReference type="Proteomes" id="UP000317371"/>
    </source>
</evidence>
<dbReference type="PANTHER" id="PTHR31891:SF1">
    <property type="entry name" value="FORMAMIDASE C869.04-RELATED"/>
    <property type="match status" value="1"/>
</dbReference>
<dbReference type="SUPFAM" id="SSF141130">
    <property type="entry name" value="Acetamidase/Formamidase-like"/>
    <property type="match status" value="1"/>
</dbReference>
<keyword evidence="2" id="KW-1185">Reference proteome</keyword>
<sequence>MATQYQVEPTSSTANGETTGYETVFVNEFTNGILDPNQPMLGPVRDGGHIVANTAPGCWGPMITPEIRGGHEVTRPVAVAGAEPGDAIVLRIQDITVTSLATASGNDQHMQGRFLGDPYVAGRCPECGTLYPKTVIRGIGQEAVRCANCGADATPFTFTNGYTIAFDGNHQVGVTLHQEAAEEIARQAKRYAALPDNSIQNPILTFAPHDLVGLVARLRPFMGQLGTTPSMPIPDSHNAGDFGAFLIGAPHEYAITSEQLEEHRTDGHMDIDAVRAGAILICPVKAPGGGVYLGDMHALQGDGEIAGHTCDVSGTVTLQVHLLKGLHIDGPILLPVLEDLPFLARPLTAEERERALQVARAWGVERLEESAPISVIGTGPDLNAATDNGLARAAKLLGMTVPEVKNRATITGAIEIGRHPGVVQVTFRAPLERLEPLGLLPFIRDQYGIG</sequence>